<dbReference type="PANTHER" id="PTHR34404">
    <property type="entry name" value="REGULATORY PROTEIN, FMDB FAMILY"/>
    <property type="match status" value="1"/>
</dbReference>
<accession>A0A2Z5R1Z4</accession>
<dbReference type="PANTHER" id="PTHR34404:SF2">
    <property type="entry name" value="CONSERVED SERINE RICH PROTEIN"/>
    <property type="match status" value="1"/>
</dbReference>
<dbReference type="AlphaFoldDB" id="A0A2Z5R1Z4"/>
<feature type="domain" description="Putative regulatory protein FmdB zinc ribbon" evidence="2">
    <location>
        <begin position="1"/>
        <end position="42"/>
    </location>
</feature>
<proteinExistence type="predicted"/>
<name>A0A2Z5R1Z4_9MICC</name>
<protein>
    <submittedName>
        <fullName evidence="3">Putative regulatory protein</fullName>
    </submittedName>
</protein>
<dbReference type="Pfam" id="PF09723">
    <property type="entry name" value="Zn_ribbon_8"/>
    <property type="match status" value="1"/>
</dbReference>
<feature type="region of interest" description="Disordered" evidence="1">
    <location>
        <begin position="53"/>
        <end position="76"/>
    </location>
</feature>
<keyword evidence="4" id="KW-1185">Reference proteome</keyword>
<feature type="compositionally biased region" description="Low complexity" evidence="1">
    <location>
        <begin position="59"/>
        <end position="76"/>
    </location>
</feature>
<organism evidence="3 4">
    <name type="scientific">Rothia aeria</name>
    <dbReference type="NCBI Taxonomy" id="172042"/>
    <lineage>
        <taxon>Bacteria</taxon>
        <taxon>Bacillati</taxon>
        <taxon>Actinomycetota</taxon>
        <taxon>Actinomycetes</taxon>
        <taxon>Micrococcales</taxon>
        <taxon>Micrococcaceae</taxon>
        <taxon>Rothia</taxon>
    </lineage>
</organism>
<dbReference type="Gene3D" id="2.20.28.30">
    <property type="entry name" value="RNA polymerase ii, chain L"/>
    <property type="match status" value="1"/>
</dbReference>
<dbReference type="NCBIfam" id="TIGR02605">
    <property type="entry name" value="CxxC_CxxC_SSSS"/>
    <property type="match status" value="1"/>
</dbReference>
<dbReference type="GeneID" id="93862505"/>
<evidence type="ECO:0000313" key="3">
    <source>
        <dbReference type="EMBL" id="BAV88777.1"/>
    </source>
</evidence>
<evidence type="ECO:0000313" key="4">
    <source>
        <dbReference type="Proteomes" id="UP000250241"/>
    </source>
</evidence>
<dbReference type="KEGG" id="raj:RA11412_2478"/>
<dbReference type="SMART" id="SM00834">
    <property type="entry name" value="CxxC_CXXC_SSSS"/>
    <property type="match status" value="1"/>
</dbReference>
<dbReference type="EMBL" id="AP017895">
    <property type="protein sequence ID" value="BAV88777.1"/>
    <property type="molecule type" value="Genomic_DNA"/>
</dbReference>
<sequence length="76" mass="8201">MPIYVYQCKNCGHAFEKRQSFSDNALRTCPSCGQETLRKRYNEVGVVFKGSGFYTNDKNSSTNSSSSSSGSSAGAA</sequence>
<gene>
    <name evidence="3" type="ORF">RA11412_2478</name>
</gene>
<reference evidence="3 4" key="1">
    <citation type="submission" date="2016-10" db="EMBL/GenBank/DDBJ databases">
        <title>Genome sequence of Rothia aeria strain JCM11412.</title>
        <authorList>
            <person name="Nambu T."/>
        </authorList>
    </citation>
    <scope>NUCLEOTIDE SEQUENCE [LARGE SCALE GENOMIC DNA]</scope>
    <source>
        <strain evidence="3 4">JCM 11412</strain>
    </source>
</reference>
<dbReference type="RefSeq" id="WP_128088026.1">
    <property type="nucleotide sequence ID" value="NZ_CBDEQU010000034.1"/>
</dbReference>
<dbReference type="Proteomes" id="UP000250241">
    <property type="component" value="Chromosome"/>
</dbReference>
<dbReference type="InterPro" id="IPR013429">
    <property type="entry name" value="Regulatory_FmdB_Zinc_ribbon"/>
</dbReference>
<evidence type="ECO:0000259" key="2">
    <source>
        <dbReference type="SMART" id="SM00834"/>
    </source>
</evidence>
<evidence type="ECO:0000256" key="1">
    <source>
        <dbReference type="SAM" id="MobiDB-lite"/>
    </source>
</evidence>